<dbReference type="FunFam" id="3.30.70.80:FF:000006">
    <property type="entry name" value="Autophagic serine protease Alp2"/>
    <property type="match status" value="1"/>
</dbReference>
<keyword evidence="4" id="KW-0378">Hydrolase</keyword>
<reference evidence="11" key="1">
    <citation type="submission" date="2020-10" db="EMBL/GenBank/DDBJ databases">
        <title>High-Quality Genome Resource of Clonostachys rosea strain S41 by Oxford Nanopore Long-Read Sequencing.</title>
        <authorList>
            <person name="Wang H."/>
        </authorList>
    </citation>
    <scope>NUCLEOTIDE SEQUENCE</scope>
    <source>
        <strain evidence="11">S41</strain>
    </source>
</reference>
<comment type="similarity">
    <text evidence="1">Belongs to the peptidase S8 family.</text>
</comment>
<dbReference type="InterPro" id="IPR010259">
    <property type="entry name" value="S8pro/Inhibitor_I9"/>
</dbReference>
<feature type="region of interest" description="Disordered" evidence="8">
    <location>
        <begin position="237"/>
        <end position="276"/>
    </location>
</feature>
<keyword evidence="6" id="KW-0865">Zymogen</keyword>
<keyword evidence="5" id="KW-0720">Serine protease</keyword>
<dbReference type="Pfam" id="PF05922">
    <property type="entry name" value="Inhibitor_I9"/>
    <property type="match status" value="1"/>
</dbReference>
<protein>
    <recommendedName>
        <fullName evidence="10">Inhibitor I9 domain-containing protein</fullName>
    </recommendedName>
</protein>
<evidence type="ECO:0000256" key="7">
    <source>
        <dbReference type="ARBA" id="ARBA00023180"/>
    </source>
</evidence>
<dbReference type="EMBL" id="JADCTT010000002">
    <property type="protein sequence ID" value="KAF9757090.1"/>
    <property type="molecule type" value="Genomic_DNA"/>
</dbReference>
<evidence type="ECO:0000313" key="12">
    <source>
        <dbReference type="Proteomes" id="UP000616885"/>
    </source>
</evidence>
<name>A0A8H7NJZ6_BIOOC</name>
<accession>A0A8H7NJZ6</accession>
<dbReference type="InterPro" id="IPR037045">
    <property type="entry name" value="S8pro/Inhibitor_I9_sf"/>
</dbReference>
<evidence type="ECO:0000256" key="3">
    <source>
        <dbReference type="ARBA" id="ARBA00022729"/>
    </source>
</evidence>
<evidence type="ECO:0000256" key="2">
    <source>
        <dbReference type="ARBA" id="ARBA00022670"/>
    </source>
</evidence>
<evidence type="ECO:0000256" key="4">
    <source>
        <dbReference type="ARBA" id="ARBA00022801"/>
    </source>
</evidence>
<dbReference type="SUPFAM" id="SSF52743">
    <property type="entry name" value="Subtilisin-like"/>
    <property type="match status" value="1"/>
</dbReference>
<organism evidence="11 12">
    <name type="scientific">Bionectria ochroleuca</name>
    <name type="common">Gliocladium roseum</name>
    <dbReference type="NCBI Taxonomy" id="29856"/>
    <lineage>
        <taxon>Eukaryota</taxon>
        <taxon>Fungi</taxon>
        <taxon>Dikarya</taxon>
        <taxon>Ascomycota</taxon>
        <taxon>Pezizomycotina</taxon>
        <taxon>Sordariomycetes</taxon>
        <taxon>Hypocreomycetidae</taxon>
        <taxon>Hypocreales</taxon>
        <taxon>Bionectriaceae</taxon>
        <taxon>Clonostachys</taxon>
    </lineage>
</organism>
<dbReference type="PANTHER" id="PTHR43806:SF11">
    <property type="entry name" value="CEREVISIN-RELATED"/>
    <property type="match status" value="1"/>
</dbReference>
<feature type="signal peptide" evidence="9">
    <location>
        <begin position="1"/>
        <end position="15"/>
    </location>
</feature>
<dbReference type="Gene3D" id="3.40.50.200">
    <property type="entry name" value="Peptidase S8/S53 domain"/>
    <property type="match status" value="1"/>
</dbReference>
<feature type="chain" id="PRO_5034570274" description="Inhibitor I9 domain-containing protein" evidence="9">
    <location>
        <begin position="16"/>
        <end position="276"/>
    </location>
</feature>
<keyword evidence="7" id="KW-0325">Glycoprotein</keyword>
<evidence type="ECO:0000256" key="6">
    <source>
        <dbReference type="ARBA" id="ARBA00023145"/>
    </source>
</evidence>
<comment type="caution">
    <text evidence="11">The sequence shown here is derived from an EMBL/GenBank/DDBJ whole genome shotgun (WGS) entry which is preliminary data.</text>
</comment>
<dbReference type="GO" id="GO:0004252">
    <property type="term" value="F:serine-type endopeptidase activity"/>
    <property type="evidence" value="ECO:0007669"/>
    <property type="project" value="InterPro"/>
</dbReference>
<evidence type="ECO:0000256" key="5">
    <source>
        <dbReference type="ARBA" id="ARBA00022825"/>
    </source>
</evidence>
<dbReference type="GO" id="GO:0006508">
    <property type="term" value="P:proteolysis"/>
    <property type="evidence" value="ECO:0007669"/>
    <property type="project" value="UniProtKB-KW"/>
</dbReference>
<dbReference type="Proteomes" id="UP000616885">
    <property type="component" value="Unassembled WGS sequence"/>
</dbReference>
<dbReference type="PANTHER" id="PTHR43806">
    <property type="entry name" value="PEPTIDASE S8"/>
    <property type="match status" value="1"/>
</dbReference>
<evidence type="ECO:0000256" key="8">
    <source>
        <dbReference type="SAM" id="MobiDB-lite"/>
    </source>
</evidence>
<evidence type="ECO:0000259" key="10">
    <source>
        <dbReference type="Pfam" id="PF05922"/>
    </source>
</evidence>
<sequence length="276" mass="30224">MRSVAALSLAAVATATSFSTETIHGNSAPVLSSIDADQIPDSYIIKFKDNVDDASATNHHSWVQTLHQGSDDNNYELRKRSFDGKEYAGMKHTFSIGSAFKGYAGHFHPDTIEELRNHPDVEYIERDTLVHTMLPVDSKNAVTEDKCDGETEKQAPWGLARISHRDTLGFGTFNKYLYTAEAGEGVDAYVIDTGTNVDHVDFEGRAKWGRQSPLAMLTRMATATVLTALAQSPVRSTVLPRRPTSTLSRCSDPTVPAPCPMSSRVLSTPPRPTPSR</sequence>
<evidence type="ECO:0000313" key="11">
    <source>
        <dbReference type="EMBL" id="KAF9757090.1"/>
    </source>
</evidence>
<keyword evidence="3 9" id="KW-0732">Signal</keyword>
<evidence type="ECO:0000256" key="9">
    <source>
        <dbReference type="SAM" id="SignalP"/>
    </source>
</evidence>
<dbReference type="AlphaFoldDB" id="A0A8H7NJZ6"/>
<keyword evidence="2" id="KW-0645">Protease</keyword>
<proteinExistence type="inferred from homology"/>
<dbReference type="SUPFAM" id="SSF54897">
    <property type="entry name" value="Protease propeptides/inhibitors"/>
    <property type="match status" value="1"/>
</dbReference>
<evidence type="ECO:0000256" key="1">
    <source>
        <dbReference type="ARBA" id="ARBA00011073"/>
    </source>
</evidence>
<feature type="domain" description="Inhibitor I9" evidence="10">
    <location>
        <begin position="42"/>
        <end position="133"/>
    </location>
</feature>
<dbReference type="InterPro" id="IPR050131">
    <property type="entry name" value="Peptidase_S8_subtilisin-like"/>
</dbReference>
<dbReference type="InterPro" id="IPR036852">
    <property type="entry name" value="Peptidase_S8/S53_dom_sf"/>
</dbReference>
<gene>
    <name evidence="11" type="ORF">IM811_008034</name>
</gene>
<dbReference type="Gene3D" id="3.30.70.80">
    <property type="entry name" value="Peptidase S8 propeptide/proteinase inhibitor I9"/>
    <property type="match status" value="1"/>
</dbReference>